<organism evidence="6 7">
    <name type="scientific">Henriciella pelagia</name>
    <dbReference type="NCBI Taxonomy" id="1977912"/>
    <lineage>
        <taxon>Bacteria</taxon>
        <taxon>Pseudomonadati</taxon>
        <taxon>Pseudomonadota</taxon>
        <taxon>Alphaproteobacteria</taxon>
        <taxon>Hyphomonadales</taxon>
        <taxon>Hyphomonadaceae</taxon>
        <taxon>Henriciella</taxon>
    </lineage>
</organism>
<dbReference type="InterPro" id="IPR025645">
    <property type="entry name" value="DUF4349"/>
</dbReference>
<dbReference type="Pfam" id="PF14257">
    <property type="entry name" value="DUF4349"/>
    <property type="match status" value="1"/>
</dbReference>
<evidence type="ECO:0000256" key="4">
    <source>
        <dbReference type="SAM" id="SignalP"/>
    </source>
</evidence>
<dbReference type="EMBL" id="BMKF01000002">
    <property type="protein sequence ID" value="GGB77303.1"/>
    <property type="molecule type" value="Genomic_DNA"/>
</dbReference>
<feature type="chain" id="PRO_5045746980" description="DUF4349 domain-containing protein" evidence="4">
    <location>
        <begin position="20"/>
        <end position="322"/>
    </location>
</feature>
<keyword evidence="3" id="KW-0472">Membrane</keyword>
<sequence length="322" mass="34581">MKKLIVPALAAIMLAAACGGPGGGSPVEYDPSPSPPPPAPVMEMAADGVVGGMSKQAYSEAPSRPVEPDTPDAEPGVEQYIAYSHSLGMKLPKGGVDAMMQAHIEACKSAGTNTCIVINSNTYSYDEDRVNGNVSLRAKPEWIEQFLGAVDAATEAAGGEITSRSTRADDLTRQIIDTDSRLDAQRTLQTRLEGLLERRDGTLGDLLQIERELARVTGDIESIEAQLKALRLRVSMSSLDISYETIIPPFSSSRSNPLGEAFGNFFYNLSAAIGAVITAFAVGLPWLLLLGVFLWIWLKLIWPRMRGTRKKKATAADESKAT</sequence>
<evidence type="ECO:0000256" key="1">
    <source>
        <dbReference type="SAM" id="Coils"/>
    </source>
</evidence>
<dbReference type="PROSITE" id="PS51257">
    <property type="entry name" value="PROKAR_LIPOPROTEIN"/>
    <property type="match status" value="1"/>
</dbReference>
<evidence type="ECO:0000313" key="7">
    <source>
        <dbReference type="Proteomes" id="UP000628854"/>
    </source>
</evidence>
<proteinExistence type="predicted"/>
<evidence type="ECO:0000256" key="2">
    <source>
        <dbReference type="SAM" id="MobiDB-lite"/>
    </source>
</evidence>
<reference evidence="7" key="1">
    <citation type="journal article" date="2019" name="Int. J. Syst. Evol. Microbiol.">
        <title>The Global Catalogue of Microorganisms (GCM) 10K type strain sequencing project: providing services to taxonomists for standard genome sequencing and annotation.</title>
        <authorList>
            <consortium name="The Broad Institute Genomics Platform"/>
            <consortium name="The Broad Institute Genome Sequencing Center for Infectious Disease"/>
            <person name="Wu L."/>
            <person name="Ma J."/>
        </authorList>
    </citation>
    <scope>NUCLEOTIDE SEQUENCE [LARGE SCALE GENOMIC DNA]</scope>
    <source>
        <strain evidence="7">CGMCC 1.15928</strain>
    </source>
</reference>
<name>A0ABQ1JUC9_9PROT</name>
<dbReference type="Proteomes" id="UP000628854">
    <property type="component" value="Unassembled WGS sequence"/>
</dbReference>
<keyword evidence="4" id="KW-0732">Signal</keyword>
<evidence type="ECO:0000259" key="5">
    <source>
        <dbReference type="Pfam" id="PF14257"/>
    </source>
</evidence>
<protein>
    <recommendedName>
        <fullName evidence="5">DUF4349 domain-containing protein</fullName>
    </recommendedName>
</protein>
<evidence type="ECO:0000256" key="3">
    <source>
        <dbReference type="SAM" id="Phobius"/>
    </source>
</evidence>
<keyword evidence="7" id="KW-1185">Reference proteome</keyword>
<accession>A0ABQ1JUC9</accession>
<feature type="coiled-coil region" evidence="1">
    <location>
        <begin position="206"/>
        <end position="233"/>
    </location>
</feature>
<feature type="domain" description="DUF4349" evidence="5">
    <location>
        <begin position="80"/>
        <end position="297"/>
    </location>
</feature>
<feature type="transmembrane region" description="Helical" evidence="3">
    <location>
        <begin position="265"/>
        <end position="298"/>
    </location>
</feature>
<comment type="caution">
    <text evidence="6">The sequence shown here is derived from an EMBL/GenBank/DDBJ whole genome shotgun (WGS) entry which is preliminary data.</text>
</comment>
<gene>
    <name evidence="6" type="ORF">GCM10011503_27590</name>
</gene>
<keyword evidence="1" id="KW-0175">Coiled coil</keyword>
<feature type="region of interest" description="Disordered" evidence="2">
    <location>
        <begin position="23"/>
        <end position="44"/>
    </location>
</feature>
<evidence type="ECO:0000313" key="6">
    <source>
        <dbReference type="EMBL" id="GGB77303.1"/>
    </source>
</evidence>
<feature type="signal peptide" evidence="4">
    <location>
        <begin position="1"/>
        <end position="19"/>
    </location>
</feature>
<keyword evidence="3" id="KW-1133">Transmembrane helix</keyword>
<keyword evidence="3" id="KW-0812">Transmembrane</keyword>